<dbReference type="EMBL" id="AJWJ01000065">
    <property type="protein sequence ID" value="KAF2076309.1"/>
    <property type="molecule type" value="Genomic_DNA"/>
</dbReference>
<dbReference type="OrthoDB" id="1049195at2759"/>
<dbReference type="PANTHER" id="PTHR19965:SF35">
    <property type="entry name" value="RNA ANNEALING PROTEIN YRA1"/>
    <property type="match status" value="1"/>
</dbReference>
<feature type="region of interest" description="Disordered" evidence="3">
    <location>
        <begin position="15"/>
        <end position="203"/>
    </location>
</feature>
<evidence type="ECO:0000256" key="3">
    <source>
        <dbReference type="SAM" id="MobiDB-lite"/>
    </source>
</evidence>
<dbReference type="AlphaFoldDB" id="A0A8J4Q077"/>
<sequence length="298" mass="32830">MDVNMSLEQIIKKNHIKRGGRGGAPTTVKDKKSAPPTTITITNNHTKPKRSSLPLNRRRPISGPKSTTTTTTTSTPLLTPSSPPIPSLKITIQNQSPKPSTTSGPSRKSTESSPLLSARPKIRKSFANESPLKRRTTDRSNLVIRPRTTGGGGGRHHQMSHDYSDDEDFGKGSSLFERRSSYSPSSPSHHSHHHQRPLSPVTSRKPIQLHTGSRLNISNLHFGIIESDLLVLFKKFGDVKSIRINYDSSGRSIGTGYCIFARHADALKAMEMYNRIALDGKLLHITLGPSLQEDVRNL</sequence>
<evidence type="ECO:0000313" key="5">
    <source>
        <dbReference type="EMBL" id="KAF2076309.1"/>
    </source>
</evidence>
<reference evidence="5" key="1">
    <citation type="submission" date="2020-01" db="EMBL/GenBank/DDBJ databases">
        <title>Development of genomics and gene disruption for Polysphondylium violaceum indicates a role for the polyketide synthase stlB in stalk morphogenesis.</title>
        <authorList>
            <person name="Narita B."/>
            <person name="Kawabe Y."/>
            <person name="Kin K."/>
            <person name="Saito T."/>
            <person name="Gibbs R."/>
            <person name="Kuspa A."/>
            <person name="Muzny D."/>
            <person name="Queller D."/>
            <person name="Richards S."/>
            <person name="Strassman J."/>
            <person name="Sucgang R."/>
            <person name="Worley K."/>
            <person name="Schaap P."/>
        </authorList>
    </citation>
    <scope>NUCLEOTIDE SEQUENCE</scope>
    <source>
        <strain evidence="5">QSvi11</strain>
    </source>
</reference>
<proteinExistence type="predicted"/>
<dbReference type="PANTHER" id="PTHR19965">
    <property type="entry name" value="RNA AND EXPORT FACTOR BINDING PROTEIN"/>
    <property type="match status" value="1"/>
</dbReference>
<dbReference type="InterPro" id="IPR000504">
    <property type="entry name" value="RRM_dom"/>
</dbReference>
<feature type="compositionally biased region" description="Basic residues" evidence="3">
    <location>
        <begin position="46"/>
        <end position="60"/>
    </location>
</feature>
<dbReference type="GO" id="GO:0003729">
    <property type="term" value="F:mRNA binding"/>
    <property type="evidence" value="ECO:0007669"/>
    <property type="project" value="TreeGrafter"/>
</dbReference>
<dbReference type="GO" id="GO:0006406">
    <property type="term" value="P:mRNA export from nucleus"/>
    <property type="evidence" value="ECO:0007669"/>
    <property type="project" value="TreeGrafter"/>
</dbReference>
<feature type="domain" description="RRM" evidence="4">
    <location>
        <begin position="213"/>
        <end position="290"/>
    </location>
</feature>
<dbReference type="SUPFAM" id="SSF54928">
    <property type="entry name" value="RNA-binding domain, RBD"/>
    <property type="match status" value="1"/>
</dbReference>
<dbReference type="Gene3D" id="3.30.70.330">
    <property type="match status" value="1"/>
</dbReference>
<dbReference type="InterPro" id="IPR035979">
    <property type="entry name" value="RBD_domain_sf"/>
</dbReference>
<accession>A0A8J4Q077</accession>
<keyword evidence="6" id="KW-1185">Reference proteome</keyword>
<feature type="compositionally biased region" description="Low complexity" evidence="3">
    <location>
        <begin position="64"/>
        <end position="80"/>
    </location>
</feature>
<evidence type="ECO:0000313" key="6">
    <source>
        <dbReference type="Proteomes" id="UP000695562"/>
    </source>
</evidence>
<dbReference type="Proteomes" id="UP000695562">
    <property type="component" value="Unassembled WGS sequence"/>
</dbReference>
<dbReference type="InterPro" id="IPR012677">
    <property type="entry name" value="Nucleotide-bd_a/b_plait_sf"/>
</dbReference>
<feature type="compositionally biased region" description="Low complexity" evidence="3">
    <location>
        <begin position="36"/>
        <end position="45"/>
    </location>
</feature>
<dbReference type="SMART" id="SM00360">
    <property type="entry name" value="RRM"/>
    <property type="match status" value="1"/>
</dbReference>
<protein>
    <recommendedName>
        <fullName evidence="4">RRM domain-containing protein</fullName>
    </recommendedName>
</protein>
<evidence type="ECO:0000256" key="2">
    <source>
        <dbReference type="PROSITE-ProRule" id="PRU00176"/>
    </source>
</evidence>
<dbReference type="PROSITE" id="PS50102">
    <property type="entry name" value="RRM"/>
    <property type="match status" value="1"/>
</dbReference>
<dbReference type="GO" id="GO:0005634">
    <property type="term" value="C:nucleus"/>
    <property type="evidence" value="ECO:0007669"/>
    <property type="project" value="TreeGrafter"/>
</dbReference>
<dbReference type="CDD" id="cd12418">
    <property type="entry name" value="RRM_Aly_REF_like"/>
    <property type="match status" value="1"/>
</dbReference>
<comment type="caution">
    <text evidence="5">The sequence shown here is derived from an EMBL/GenBank/DDBJ whole genome shotgun (WGS) entry which is preliminary data.</text>
</comment>
<keyword evidence="1 2" id="KW-0694">RNA-binding</keyword>
<dbReference type="Pfam" id="PF00076">
    <property type="entry name" value="RRM_1"/>
    <property type="match status" value="1"/>
</dbReference>
<organism evidence="5 6">
    <name type="scientific">Polysphondylium violaceum</name>
    <dbReference type="NCBI Taxonomy" id="133409"/>
    <lineage>
        <taxon>Eukaryota</taxon>
        <taxon>Amoebozoa</taxon>
        <taxon>Evosea</taxon>
        <taxon>Eumycetozoa</taxon>
        <taxon>Dictyostelia</taxon>
        <taxon>Dictyosteliales</taxon>
        <taxon>Dictyosteliaceae</taxon>
        <taxon>Polysphondylium</taxon>
    </lineage>
</organism>
<dbReference type="InterPro" id="IPR051229">
    <property type="entry name" value="ALYREF_mRNA_export"/>
</dbReference>
<gene>
    <name evidence="5" type="ORF">CYY_002365</name>
</gene>
<feature type="compositionally biased region" description="Polar residues" evidence="3">
    <location>
        <begin position="93"/>
        <end position="115"/>
    </location>
</feature>
<name>A0A8J4Q077_9MYCE</name>
<evidence type="ECO:0000256" key="1">
    <source>
        <dbReference type="ARBA" id="ARBA00022884"/>
    </source>
</evidence>
<evidence type="ECO:0000259" key="4">
    <source>
        <dbReference type="PROSITE" id="PS50102"/>
    </source>
</evidence>